<organism evidence="1">
    <name type="scientific">freshwater metagenome</name>
    <dbReference type="NCBI Taxonomy" id="449393"/>
    <lineage>
        <taxon>unclassified sequences</taxon>
        <taxon>metagenomes</taxon>
        <taxon>ecological metagenomes</taxon>
    </lineage>
</organism>
<dbReference type="EMBL" id="CAFBPU010000015">
    <property type="protein sequence ID" value="CAB5030333.1"/>
    <property type="molecule type" value="Genomic_DNA"/>
</dbReference>
<protein>
    <submittedName>
        <fullName evidence="1">Unannotated protein</fullName>
    </submittedName>
</protein>
<name>A0A6J7RMX2_9ZZZZ</name>
<accession>A0A6J7RMX2</accession>
<proteinExistence type="predicted"/>
<evidence type="ECO:0000313" key="1">
    <source>
        <dbReference type="EMBL" id="CAB5030333.1"/>
    </source>
</evidence>
<gene>
    <name evidence="1" type="ORF">UFOPK4150_00896</name>
</gene>
<dbReference type="PROSITE" id="PS51257">
    <property type="entry name" value="PROKAR_LIPOPROTEIN"/>
    <property type="match status" value="1"/>
</dbReference>
<sequence>MNVKKITAVAALAIAAGMLAACSAPSSLPSYEAIGFNGKASAEGAVTLQTSTVVPMVLSSGTVIRTKGGENATASIEATANFTNGTWQINGSWRDGFVKFKFQGWAYETVLANEACGPGLPCSGSAPLIAQTAPSEHGRSAISGGCANFFSYYTSTNSAYPGTGIAEITLCDNGPGNGFSGDVWATSPDTVAVVVVNTRDGCAISCTRSDASPYVGYSAAGTMSSNSKISVRVSQSGVAPTATADPIPWVTAS</sequence>
<reference evidence="1" key="1">
    <citation type="submission" date="2020-05" db="EMBL/GenBank/DDBJ databases">
        <authorList>
            <person name="Chiriac C."/>
            <person name="Salcher M."/>
            <person name="Ghai R."/>
            <person name="Kavagutti S V."/>
        </authorList>
    </citation>
    <scope>NUCLEOTIDE SEQUENCE</scope>
</reference>
<dbReference type="AlphaFoldDB" id="A0A6J7RMX2"/>